<dbReference type="SUPFAM" id="SSF56112">
    <property type="entry name" value="Protein kinase-like (PK-like)"/>
    <property type="match status" value="1"/>
</dbReference>
<dbReference type="Proteomes" id="UP000578077">
    <property type="component" value="Unassembled WGS sequence"/>
</dbReference>
<dbReference type="Pfam" id="PF00069">
    <property type="entry name" value="Pkinase"/>
    <property type="match status" value="1"/>
</dbReference>
<reference evidence="9 10" key="1">
    <citation type="submission" date="2020-08" db="EMBL/GenBank/DDBJ databases">
        <title>Sequencing the genomes of 1000 actinobacteria strains.</title>
        <authorList>
            <person name="Klenk H.-P."/>
        </authorList>
    </citation>
    <scope>NUCLEOTIDE SEQUENCE [LARGE SCALE GENOMIC DNA]</scope>
    <source>
        <strain evidence="9 10">DSM 44593</strain>
    </source>
</reference>
<dbReference type="GO" id="GO:0005524">
    <property type="term" value="F:ATP binding"/>
    <property type="evidence" value="ECO:0007669"/>
    <property type="project" value="UniProtKB-UniRule"/>
</dbReference>
<evidence type="ECO:0000256" key="4">
    <source>
        <dbReference type="ARBA" id="ARBA00022840"/>
    </source>
</evidence>
<evidence type="ECO:0000313" key="9">
    <source>
        <dbReference type="EMBL" id="MBB6000267.1"/>
    </source>
</evidence>
<accession>A0A841E8G4</accession>
<feature type="region of interest" description="Disordered" evidence="6">
    <location>
        <begin position="298"/>
        <end position="505"/>
    </location>
</feature>
<dbReference type="PROSITE" id="PS00108">
    <property type="entry name" value="PROTEIN_KINASE_ST"/>
    <property type="match status" value="1"/>
</dbReference>
<feature type="region of interest" description="Disordered" evidence="6">
    <location>
        <begin position="670"/>
        <end position="691"/>
    </location>
</feature>
<evidence type="ECO:0000256" key="1">
    <source>
        <dbReference type="ARBA" id="ARBA00022679"/>
    </source>
</evidence>
<keyword evidence="7" id="KW-0812">Transmembrane</keyword>
<feature type="compositionally biased region" description="Acidic residues" evidence="6">
    <location>
        <begin position="723"/>
        <end position="733"/>
    </location>
</feature>
<dbReference type="PANTHER" id="PTHR43289:SF34">
    <property type="entry name" value="SERINE_THREONINE-PROTEIN KINASE YBDM-RELATED"/>
    <property type="match status" value="1"/>
</dbReference>
<protein>
    <recommendedName>
        <fullName evidence="8">Protein kinase domain-containing protein</fullName>
    </recommendedName>
</protein>
<evidence type="ECO:0000256" key="3">
    <source>
        <dbReference type="ARBA" id="ARBA00022777"/>
    </source>
</evidence>
<evidence type="ECO:0000256" key="6">
    <source>
        <dbReference type="SAM" id="MobiDB-lite"/>
    </source>
</evidence>
<keyword evidence="1" id="KW-0808">Transferase</keyword>
<dbReference type="PROSITE" id="PS00107">
    <property type="entry name" value="PROTEIN_KINASE_ATP"/>
    <property type="match status" value="1"/>
</dbReference>
<dbReference type="InterPro" id="IPR011009">
    <property type="entry name" value="Kinase-like_dom_sf"/>
</dbReference>
<feature type="compositionally biased region" description="Basic and acidic residues" evidence="6">
    <location>
        <begin position="1"/>
        <end position="10"/>
    </location>
</feature>
<feature type="binding site" evidence="5">
    <location>
        <position position="51"/>
    </location>
    <ligand>
        <name>ATP</name>
        <dbReference type="ChEBI" id="CHEBI:30616"/>
    </ligand>
</feature>
<evidence type="ECO:0000256" key="7">
    <source>
        <dbReference type="SAM" id="Phobius"/>
    </source>
</evidence>
<keyword evidence="4 5" id="KW-0067">ATP-binding</keyword>
<evidence type="ECO:0000259" key="8">
    <source>
        <dbReference type="PROSITE" id="PS50011"/>
    </source>
</evidence>
<dbReference type="RefSeq" id="WP_184637593.1">
    <property type="nucleotide sequence ID" value="NZ_BAABKT010000029.1"/>
</dbReference>
<sequence length="779" mass="79793">MTDNGHERAKPLRTGDPQELGDYRIEGRLGRGGMGTVYLARDSADRQVAVKLIHPDLTDDSDFRRRFAREVESARKVARFSTAGVLDARLDGDPLFIVSEYVPGPNLAQSVTADGPMAGGTLESLALGVAAALTAIHRAGVVHRDLKPGNVLLSAVGPKVIDFGIARAMDDESAVTRSSQLMGTPSYLAPELIAGGEITPASDIFSWGCLVAYAGTGKAPFDAQTVPAVLHLISSGEADLEGLDAQLTGLIRSALDKDPRNRPTAQQLMTMLVGQDDPAEAEAIAGDTVVESWTPPSTAAAAGAAGGAPTGAAAAEAADGAEPGSGSGNGGDAAAPGTDAVPTEPAPHPQQPDTASPAPATRPYPQEDGPASGPQAPYGPGSAGGPGPQPPPPGPQWQPPHGPPPGAEAGYAPPGGFPPAGPQQQPYGHPSGPQPQYGPSGPQAPPGPPGPQGPQPGPRQQPYGPGPVSPPYGQPAAGYGGPATPGGPGGPGGGGTPGGPAPRRRRRTGMLLGAAATVLVLVAGGVIGSALLLGGGPPDGTLVYQDDFATNGWDVDEYESDDEYLERAYHPDHGLILRISETNDFGGTIGDTPPYEGEFPEAARVEADVEVLAGPDYSEFGVWCHLQEADDEDESTSYEALVRFDGGGAELRRDGGPAGEAALASTDEVDGYVPRPEDSSPLEDGDDADPVLNTVTLTCEPDEDAGTMDLDLWVNGEHALEAVDPDPLPDDATEERPRRTGIRLKRTGSEEDTPMVGFHRFELQRLGGPETGGTAADTA</sequence>
<evidence type="ECO:0000256" key="2">
    <source>
        <dbReference type="ARBA" id="ARBA00022741"/>
    </source>
</evidence>
<dbReference type="PROSITE" id="PS50011">
    <property type="entry name" value="PROTEIN_KINASE_DOM"/>
    <property type="match status" value="1"/>
</dbReference>
<dbReference type="AlphaFoldDB" id="A0A841E8G4"/>
<keyword evidence="2 5" id="KW-0547">Nucleotide-binding</keyword>
<comment type="caution">
    <text evidence="9">The sequence shown here is derived from an EMBL/GenBank/DDBJ whole genome shotgun (WGS) entry which is preliminary data.</text>
</comment>
<keyword evidence="10" id="KW-1185">Reference proteome</keyword>
<feature type="compositionally biased region" description="Pro residues" evidence="6">
    <location>
        <begin position="442"/>
        <end position="473"/>
    </location>
</feature>
<dbReference type="GO" id="GO:0004674">
    <property type="term" value="F:protein serine/threonine kinase activity"/>
    <property type="evidence" value="ECO:0007669"/>
    <property type="project" value="TreeGrafter"/>
</dbReference>
<keyword evidence="3" id="KW-0418">Kinase</keyword>
<dbReference type="InterPro" id="IPR000719">
    <property type="entry name" value="Prot_kinase_dom"/>
</dbReference>
<dbReference type="InterPro" id="IPR008271">
    <property type="entry name" value="Ser/Thr_kinase_AS"/>
</dbReference>
<dbReference type="SMART" id="SM00220">
    <property type="entry name" value="S_TKc"/>
    <property type="match status" value="1"/>
</dbReference>
<evidence type="ECO:0000313" key="10">
    <source>
        <dbReference type="Proteomes" id="UP000578077"/>
    </source>
</evidence>
<dbReference type="InterPro" id="IPR017441">
    <property type="entry name" value="Protein_kinase_ATP_BS"/>
</dbReference>
<feature type="compositionally biased region" description="Low complexity" evidence="6">
    <location>
        <begin position="422"/>
        <end position="441"/>
    </location>
</feature>
<name>A0A841E8G4_9ACTN</name>
<feature type="compositionally biased region" description="Pro residues" evidence="6">
    <location>
        <begin position="387"/>
        <end position="406"/>
    </location>
</feature>
<feature type="domain" description="Protein kinase" evidence="8">
    <location>
        <begin position="23"/>
        <end position="280"/>
    </location>
</feature>
<gene>
    <name evidence="9" type="ORF">HNR25_004018</name>
</gene>
<feature type="compositionally biased region" description="Acidic residues" evidence="6">
    <location>
        <begin position="680"/>
        <end position="689"/>
    </location>
</feature>
<feature type="transmembrane region" description="Helical" evidence="7">
    <location>
        <begin position="511"/>
        <end position="533"/>
    </location>
</feature>
<keyword evidence="7" id="KW-0472">Membrane</keyword>
<keyword evidence="7" id="KW-1133">Transmembrane helix</keyword>
<evidence type="ECO:0000256" key="5">
    <source>
        <dbReference type="PROSITE-ProRule" id="PRU10141"/>
    </source>
</evidence>
<dbReference type="CDD" id="cd14014">
    <property type="entry name" value="STKc_PknB_like"/>
    <property type="match status" value="1"/>
</dbReference>
<proteinExistence type="predicted"/>
<dbReference type="PANTHER" id="PTHR43289">
    <property type="entry name" value="MITOGEN-ACTIVATED PROTEIN KINASE KINASE KINASE 20-RELATED"/>
    <property type="match status" value="1"/>
</dbReference>
<dbReference type="Gene3D" id="1.10.510.10">
    <property type="entry name" value="Transferase(Phosphotransferase) domain 1"/>
    <property type="match status" value="1"/>
</dbReference>
<organism evidence="9 10">
    <name type="scientific">Streptomonospora salina</name>
    <dbReference type="NCBI Taxonomy" id="104205"/>
    <lineage>
        <taxon>Bacteria</taxon>
        <taxon>Bacillati</taxon>
        <taxon>Actinomycetota</taxon>
        <taxon>Actinomycetes</taxon>
        <taxon>Streptosporangiales</taxon>
        <taxon>Nocardiopsidaceae</taxon>
        <taxon>Streptomonospora</taxon>
    </lineage>
</organism>
<feature type="region of interest" description="Disordered" evidence="6">
    <location>
        <begin position="721"/>
        <end position="779"/>
    </location>
</feature>
<dbReference type="EMBL" id="JACHLY010000001">
    <property type="protein sequence ID" value="MBB6000267.1"/>
    <property type="molecule type" value="Genomic_DNA"/>
</dbReference>
<feature type="compositionally biased region" description="Gly residues" evidence="6">
    <location>
        <begin position="478"/>
        <end position="498"/>
    </location>
</feature>
<feature type="compositionally biased region" description="Low complexity" evidence="6">
    <location>
        <begin position="369"/>
        <end position="380"/>
    </location>
</feature>
<feature type="region of interest" description="Disordered" evidence="6">
    <location>
        <begin position="1"/>
        <end position="20"/>
    </location>
</feature>
<feature type="compositionally biased region" description="Low complexity" evidence="6">
    <location>
        <begin position="310"/>
        <end position="322"/>
    </location>
</feature>
<dbReference type="Gene3D" id="3.30.200.20">
    <property type="entry name" value="Phosphorylase Kinase, domain 1"/>
    <property type="match status" value="1"/>
</dbReference>